<keyword evidence="2" id="KW-0547">Nucleotide-binding</keyword>
<evidence type="ECO:0000313" key="6">
    <source>
        <dbReference type="EMBL" id="THH11955.1"/>
    </source>
</evidence>
<dbReference type="Gene3D" id="1.10.510.10">
    <property type="entry name" value="Transferase(Phosphotransferase) domain 1"/>
    <property type="match status" value="1"/>
</dbReference>
<name>A0A4S4LJF4_9AGAM</name>
<keyword evidence="7" id="KW-1185">Reference proteome</keyword>
<evidence type="ECO:0000256" key="4">
    <source>
        <dbReference type="SAM" id="MobiDB-lite"/>
    </source>
</evidence>
<keyword evidence="1" id="KW-0418">Kinase</keyword>
<organism evidence="6 7">
    <name type="scientific">Bondarzewia mesenterica</name>
    <dbReference type="NCBI Taxonomy" id="1095465"/>
    <lineage>
        <taxon>Eukaryota</taxon>
        <taxon>Fungi</taxon>
        <taxon>Dikarya</taxon>
        <taxon>Basidiomycota</taxon>
        <taxon>Agaricomycotina</taxon>
        <taxon>Agaricomycetes</taxon>
        <taxon>Russulales</taxon>
        <taxon>Bondarzewiaceae</taxon>
        <taxon>Bondarzewia</taxon>
    </lineage>
</organism>
<keyword evidence="3" id="KW-0067">ATP-binding</keyword>
<evidence type="ECO:0000256" key="1">
    <source>
        <dbReference type="ARBA" id="ARBA00022527"/>
    </source>
</evidence>
<dbReference type="OrthoDB" id="5979581at2759"/>
<proteinExistence type="predicted"/>
<dbReference type="Pfam" id="PF00069">
    <property type="entry name" value="Pkinase"/>
    <property type="match status" value="1"/>
</dbReference>
<protein>
    <recommendedName>
        <fullName evidence="5">Protein kinase domain-containing protein</fullName>
    </recommendedName>
</protein>
<reference evidence="6 7" key="1">
    <citation type="submission" date="2019-02" db="EMBL/GenBank/DDBJ databases">
        <title>Genome sequencing of the rare red list fungi Bondarzewia mesenterica.</title>
        <authorList>
            <person name="Buettner E."/>
            <person name="Kellner H."/>
        </authorList>
    </citation>
    <scope>NUCLEOTIDE SEQUENCE [LARGE SCALE GENOMIC DNA]</scope>
    <source>
        <strain evidence="6 7">DSM 108281</strain>
    </source>
</reference>
<dbReference type="PROSITE" id="PS50011">
    <property type="entry name" value="PROTEIN_KINASE_DOM"/>
    <property type="match status" value="1"/>
</dbReference>
<dbReference type="GO" id="GO:0005524">
    <property type="term" value="F:ATP binding"/>
    <property type="evidence" value="ECO:0007669"/>
    <property type="project" value="UniProtKB-KW"/>
</dbReference>
<keyword evidence="1" id="KW-0723">Serine/threonine-protein kinase</keyword>
<feature type="compositionally biased region" description="Basic and acidic residues" evidence="4">
    <location>
        <begin position="202"/>
        <end position="217"/>
    </location>
</feature>
<gene>
    <name evidence="6" type="ORF">EW146_g7873</name>
</gene>
<dbReference type="EMBL" id="SGPL01000490">
    <property type="protein sequence ID" value="THH11955.1"/>
    <property type="molecule type" value="Genomic_DNA"/>
</dbReference>
<dbReference type="Proteomes" id="UP000310158">
    <property type="component" value="Unassembled WGS sequence"/>
</dbReference>
<accession>A0A4S4LJF4</accession>
<sequence length="232" mass="26824">MQNHTGRGLPIPLAKRVLRHMLMGLAHAHKRGVVHTAQFVNQPVTNYITPLDLRAPESILQGPWDEKVDIWIFGCLIFEFLTSATLFTLKSDECRPEEFVLYQMMVFTGERFSADQLRESDIEVALSFFDPSTTFLRKLPKLYRQHIKDFVKTYGTTTEQERQGAAALIERCLRLNSRDRPSAEDLLDDPWLNSQATKRSDLANDQYFHGDRQENMHTQRRSRANGWITSPS</sequence>
<keyword evidence="1" id="KW-0808">Transferase</keyword>
<dbReference type="InterPro" id="IPR050117">
    <property type="entry name" value="MAPK"/>
</dbReference>
<evidence type="ECO:0000256" key="3">
    <source>
        <dbReference type="ARBA" id="ARBA00022840"/>
    </source>
</evidence>
<dbReference type="InterPro" id="IPR000719">
    <property type="entry name" value="Prot_kinase_dom"/>
</dbReference>
<feature type="region of interest" description="Disordered" evidence="4">
    <location>
        <begin position="202"/>
        <end position="232"/>
    </location>
</feature>
<dbReference type="AlphaFoldDB" id="A0A4S4LJF4"/>
<feature type="domain" description="Protein kinase" evidence="5">
    <location>
        <begin position="1"/>
        <end position="192"/>
    </location>
</feature>
<dbReference type="GO" id="GO:0004674">
    <property type="term" value="F:protein serine/threonine kinase activity"/>
    <property type="evidence" value="ECO:0007669"/>
    <property type="project" value="UniProtKB-KW"/>
</dbReference>
<evidence type="ECO:0000259" key="5">
    <source>
        <dbReference type="PROSITE" id="PS50011"/>
    </source>
</evidence>
<dbReference type="SMART" id="SM00220">
    <property type="entry name" value="S_TKc"/>
    <property type="match status" value="1"/>
</dbReference>
<comment type="caution">
    <text evidence="6">The sequence shown here is derived from an EMBL/GenBank/DDBJ whole genome shotgun (WGS) entry which is preliminary data.</text>
</comment>
<dbReference type="PANTHER" id="PTHR24055">
    <property type="entry name" value="MITOGEN-ACTIVATED PROTEIN KINASE"/>
    <property type="match status" value="1"/>
</dbReference>
<dbReference type="SUPFAM" id="SSF56112">
    <property type="entry name" value="Protein kinase-like (PK-like)"/>
    <property type="match status" value="1"/>
</dbReference>
<evidence type="ECO:0000256" key="2">
    <source>
        <dbReference type="ARBA" id="ARBA00022741"/>
    </source>
</evidence>
<evidence type="ECO:0000313" key="7">
    <source>
        <dbReference type="Proteomes" id="UP000310158"/>
    </source>
</evidence>
<dbReference type="InterPro" id="IPR011009">
    <property type="entry name" value="Kinase-like_dom_sf"/>
</dbReference>